<dbReference type="InterPro" id="IPR020538">
    <property type="entry name" value="Hydgase_Ni_incorp_HypA/HybF_CS"/>
</dbReference>
<dbReference type="NCBIfam" id="TIGR00100">
    <property type="entry name" value="hypA"/>
    <property type="match status" value="1"/>
</dbReference>
<dbReference type="GO" id="GO:0051604">
    <property type="term" value="P:protein maturation"/>
    <property type="evidence" value="ECO:0007669"/>
    <property type="project" value="InterPro"/>
</dbReference>
<evidence type="ECO:0000313" key="6">
    <source>
        <dbReference type="EMBL" id="PNU19408.1"/>
    </source>
</evidence>
<dbReference type="PROSITE" id="PS01249">
    <property type="entry name" value="HYPA"/>
    <property type="match status" value="1"/>
</dbReference>
<gene>
    <name evidence="5 6" type="primary">hypA</name>
    <name evidence="6" type="ORF">C2E25_12570</name>
</gene>
<keyword evidence="2 5" id="KW-0533">Nickel</keyword>
<feature type="binding site" evidence="5">
    <location>
        <position position="92"/>
    </location>
    <ligand>
        <name>Zn(2+)</name>
        <dbReference type="ChEBI" id="CHEBI:29105"/>
    </ligand>
</feature>
<keyword evidence="4 5" id="KW-0862">Zinc</keyword>
<dbReference type="EMBL" id="PPFX01000031">
    <property type="protein sequence ID" value="PNU19408.1"/>
    <property type="molecule type" value="Genomic_DNA"/>
</dbReference>
<dbReference type="HAMAP" id="MF_00213">
    <property type="entry name" value="HypA_HybF"/>
    <property type="match status" value="1"/>
</dbReference>
<keyword evidence="3 5" id="KW-0479">Metal-binding</keyword>
<organism evidence="6 7">
    <name type="scientific">Geothermobacter hydrogeniphilus</name>
    <dbReference type="NCBI Taxonomy" id="1969733"/>
    <lineage>
        <taxon>Bacteria</taxon>
        <taxon>Pseudomonadati</taxon>
        <taxon>Thermodesulfobacteriota</taxon>
        <taxon>Desulfuromonadia</taxon>
        <taxon>Desulfuromonadales</taxon>
        <taxon>Geothermobacteraceae</taxon>
        <taxon>Geothermobacter</taxon>
    </lineage>
</organism>
<proteinExistence type="inferred from homology"/>
<dbReference type="RefSeq" id="WP_103116082.1">
    <property type="nucleotide sequence ID" value="NZ_PPFX01000031.1"/>
</dbReference>
<dbReference type="AlphaFoldDB" id="A0A2K2H7Y1"/>
<evidence type="ECO:0000256" key="5">
    <source>
        <dbReference type="HAMAP-Rule" id="MF_00213"/>
    </source>
</evidence>
<feature type="binding site" evidence="5">
    <location>
        <position position="2"/>
    </location>
    <ligand>
        <name>Ni(2+)</name>
        <dbReference type="ChEBI" id="CHEBI:49786"/>
    </ligand>
</feature>
<evidence type="ECO:0000256" key="1">
    <source>
        <dbReference type="ARBA" id="ARBA00010748"/>
    </source>
</evidence>
<comment type="caution">
    <text evidence="6">The sequence shown here is derived from an EMBL/GenBank/DDBJ whole genome shotgun (WGS) entry which is preliminary data.</text>
</comment>
<evidence type="ECO:0000256" key="2">
    <source>
        <dbReference type="ARBA" id="ARBA00022596"/>
    </source>
</evidence>
<protein>
    <recommendedName>
        <fullName evidence="5">Hydrogenase maturation factor HypA</fullName>
    </recommendedName>
</protein>
<accession>A0A2K2H7Y1</accession>
<dbReference type="Proteomes" id="UP000236340">
    <property type="component" value="Unassembled WGS sequence"/>
</dbReference>
<dbReference type="OrthoDB" id="9800361at2"/>
<name>A0A2K2H7Y1_9BACT</name>
<dbReference type="Gene3D" id="3.30.2320.80">
    <property type="match status" value="1"/>
</dbReference>
<dbReference type="PANTHER" id="PTHR34535:SF3">
    <property type="entry name" value="HYDROGENASE MATURATION FACTOR HYPA"/>
    <property type="match status" value="1"/>
</dbReference>
<evidence type="ECO:0000256" key="3">
    <source>
        <dbReference type="ARBA" id="ARBA00022723"/>
    </source>
</evidence>
<dbReference type="GO" id="GO:0016151">
    <property type="term" value="F:nickel cation binding"/>
    <property type="evidence" value="ECO:0007669"/>
    <property type="project" value="UniProtKB-UniRule"/>
</dbReference>
<dbReference type="PANTHER" id="PTHR34535">
    <property type="entry name" value="HYDROGENASE MATURATION FACTOR HYPA"/>
    <property type="match status" value="1"/>
</dbReference>
<sequence>MHELGITRSIVDIAERTAREHGGTRVTSVTVEIGALSGVIPDAVEFCFEACSKGTLLDGARLIVESIPGLGRCPDCGREQEIDNHSFACGDCGALGLERLQGEELRIKELEVD</sequence>
<evidence type="ECO:0000313" key="7">
    <source>
        <dbReference type="Proteomes" id="UP000236340"/>
    </source>
</evidence>
<feature type="binding site" evidence="5">
    <location>
        <position position="73"/>
    </location>
    <ligand>
        <name>Zn(2+)</name>
        <dbReference type="ChEBI" id="CHEBI:29105"/>
    </ligand>
</feature>
<dbReference type="Pfam" id="PF01155">
    <property type="entry name" value="HypA"/>
    <property type="match status" value="1"/>
</dbReference>
<reference evidence="6 7" key="1">
    <citation type="journal article" date="2018" name="Genome Announc.">
        <title>Genome Sequence of Geothermobacter sp. HR-1 Iron Reducer from the Loihi Seamount.</title>
        <authorList>
            <person name="Smith H."/>
            <person name="Abuyen K."/>
            <person name="Tremblay J."/>
            <person name="Savalia P."/>
            <person name="Perez-Rodriguez I."/>
            <person name="Emerson D."/>
            <person name="Tully B."/>
            <person name="Amend J."/>
        </authorList>
    </citation>
    <scope>NUCLEOTIDE SEQUENCE [LARGE SCALE GENOMIC DNA]</scope>
    <source>
        <strain evidence="6 7">HR-1</strain>
    </source>
</reference>
<dbReference type="InterPro" id="IPR000688">
    <property type="entry name" value="HypA/HybF"/>
</dbReference>
<feature type="binding site" evidence="5">
    <location>
        <position position="76"/>
    </location>
    <ligand>
        <name>Zn(2+)</name>
        <dbReference type="ChEBI" id="CHEBI:29105"/>
    </ligand>
</feature>
<comment type="similarity">
    <text evidence="1 5">Belongs to the HypA/HybF family.</text>
</comment>
<comment type="function">
    <text evidence="5">Involved in the maturation of [NiFe] hydrogenases. Required for nickel insertion into the metal center of the hydrogenase.</text>
</comment>
<evidence type="ECO:0000256" key="4">
    <source>
        <dbReference type="ARBA" id="ARBA00022833"/>
    </source>
</evidence>
<feature type="binding site" evidence="5">
    <location>
        <position position="89"/>
    </location>
    <ligand>
        <name>Zn(2+)</name>
        <dbReference type="ChEBI" id="CHEBI:29105"/>
    </ligand>
</feature>
<dbReference type="GO" id="GO:0008270">
    <property type="term" value="F:zinc ion binding"/>
    <property type="evidence" value="ECO:0007669"/>
    <property type="project" value="UniProtKB-UniRule"/>
</dbReference>
<dbReference type="PIRSF" id="PIRSF004761">
    <property type="entry name" value="Hydrgn_mat_HypA"/>
    <property type="match status" value="1"/>
</dbReference>